<accession>A0A9P9A884</accession>
<dbReference type="OrthoDB" id="423313at2759"/>
<dbReference type="PANTHER" id="PTHR45694:SF5">
    <property type="entry name" value="GLUTAREDOXIN 2"/>
    <property type="match status" value="1"/>
</dbReference>
<evidence type="ECO:0000313" key="4">
    <source>
        <dbReference type="EMBL" id="KAH6682165.1"/>
    </source>
</evidence>
<keyword evidence="2" id="KW-0472">Membrane</keyword>
<dbReference type="GO" id="GO:0000324">
    <property type="term" value="C:fungal-type vacuole"/>
    <property type="evidence" value="ECO:0007669"/>
    <property type="project" value="TreeGrafter"/>
</dbReference>
<dbReference type="NCBIfam" id="TIGR02180">
    <property type="entry name" value="GRX_euk"/>
    <property type="match status" value="1"/>
</dbReference>
<feature type="region of interest" description="Disordered" evidence="1">
    <location>
        <begin position="83"/>
        <end position="139"/>
    </location>
</feature>
<dbReference type="InterPro" id="IPR014025">
    <property type="entry name" value="Glutaredoxin_subgr"/>
</dbReference>
<feature type="region of interest" description="Disordered" evidence="1">
    <location>
        <begin position="52"/>
        <end position="71"/>
    </location>
</feature>
<dbReference type="SUPFAM" id="SSF52833">
    <property type="entry name" value="Thioredoxin-like"/>
    <property type="match status" value="1"/>
</dbReference>
<feature type="compositionally biased region" description="Basic and acidic residues" evidence="1">
    <location>
        <begin position="83"/>
        <end position="96"/>
    </location>
</feature>
<proteinExistence type="predicted"/>
<keyword evidence="2" id="KW-0812">Transmembrane</keyword>
<organism evidence="4 5">
    <name type="scientific">Plectosphaerella plurivora</name>
    <dbReference type="NCBI Taxonomy" id="936078"/>
    <lineage>
        <taxon>Eukaryota</taxon>
        <taxon>Fungi</taxon>
        <taxon>Dikarya</taxon>
        <taxon>Ascomycota</taxon>
        <taxon>Pezizomycotina</taxon>
        <taxon>Sordariomycetes</taxon>
        <taxon>Hypocreomycetidae</taxon>
        <taxon>Glomerellales</taxon>
        <taxon>Plectosphaerellaceae</taxon>
        <taxon>Plectosphaerella</taxon>
    </lineage>
</organism>
<dbReference type="EMBL" id="JAGSXJ010000018">
    <property type="protein sequence ID" value="KAH6682165.1"/>
    <property type="molecule type" value="Genomic_DNA"/>
</dbReference>
<dbReference type="PROSITE" id="PS51354">
    <property type="entry name" value="GLUTAREDOXIN_2"/>
    <property type="match status" value="1"/>
</dbReference>
<feature type="transmembrane region" description="Helical" evidence="2">
    <location>
        <begin position="6"/>
        <end position="25"/>
    </location>
</feature>
<dbReference type="AlphaFoldDB" id="A0A9P9A884"/>
<dbReference type="CDD" id="cd03419">
    <property type="entry name" value="GRX_GRXh_1_2_like"/>
    <property type="match status" value="1"/>
</dbReference>
<evidence type="ECO:0000256" key="2">
    <source>
        <dbReference type="SAM" id="Phobius"/>
    </source>
</evidence>
<dbReference type="Pfam" id="PF00462">
    <property type="entry name" value="Glutaredoxin"/>
    <property type="match status" value="1"/>
</dbReference>
<protein>
    <submittedName>
        <fullName evidence="4">Glutaredoxin</fullName>
    </submittedName>
</protein>
<evidence type="ECO:0000313" key="5">
    <source>
        <dbReference type="Proteomes" id="UP000770015"/>
    </source>
</evidence>
<sequence>MPSVRQIRTLAVGVLIGVVFILFYTSRLGSDDAHRNKLDFWDRTVEGLDKNQQALPYNGAKDKDGDGNIDADDELLAKQMGDRLKAAEEQAKEAANKKAPRPDSPSKVVGQGNSAAHQGDADAGKPSPAAAEPVSDDPAAVQRRAVEAELNGILKRSPVIIFSKSYCPFSKRAKTLLLEKYNILPAPFVVELDEHEMGKSLQAYLGEKTDRTTVPNILVNGVSIGGSDDIAELDAASKLVAKIVDLGAGRVTMRARPKTA</sequence>
<name>A0A9P9A884_9PEZI</name>
<dbReference type="Gene3D" id="3.40.30.10">
    <property type="entry name" value="Glutaredoxin"/>
    <property type="match status" value="1"/>
</dbReference>
<dbReference type="InterPro" id="IPR011899">
    <property type="entry name" value="Glutaredoxin_euk/vir"/>
</dbReference>
<comment type="caution">
    <text evidence="4">The sequence shown here is derived from an EMBL/GenBank/DDBJ whole genome shotgun (WGS) entry which is preliminary data.</text>
</comment>
<evidence type="ECO:0000259" key="3">
    <source>
        <dbReference type="Pfam" id="PF00462"/>
    </source>
</evidence>
<evidence type="ECO:0000256" key="1">
    <source>
        <dbReference type="SAM" id="MobiDB-lite"/>
    </source>
</evidence>
<dbReference type="GO" id="GO:0015038">
    <property type="term" value="F:glutathione disulfide oxidoreductase activity"/>
    <property type="evidence" value="ECO:0007669"/>
    <property type="project" value="TreeGrafter"/>
</dbReference>
<keyword evidence="5" id="KW-1185">Reference proteome</keyword>
<dbReference type="GO" id="GO:0005801">
    <property type="term" value="C:cis-Golgi network"/>
    <property type="evidence" value="ECO:0007669"/>
    <property type="project" value="TreeGrafter"/>
</dbReference>
<dbReference type="Proteomes" id="UP000770015">
    <property type="component" value="Unassembled WGS sequence"/>
</dbReference>
<reference evidence="4" key="1">
    <citation type="journal article" date="2021" name="Nat. Commun.">
        <title>Genetic determinants of endophytism in the Arabidopsis root mycobiome.</title>
        <authorList>
            <person name="Mesny F."/>
            <person name="Miyauchi S."/>
            <person name="Thiergart T."/>
            <person name="Pickel B."/>
            <person name="Atanasova L."/>
            <person name="Karlsson M."/>
            <person name="Huettel B."/>
            <person name="Barry K.W."/>
            <person name="Haridas S."/>
            <person name="Chen C."/>
            <person name="Bauer D."/>
            <person name="Andreopoulos W."/>
            <person name="Pangilinan J."/>
            <person name="LaButti K."/>
            <person name="Riley R."/>
            <person name="Lipzen A."/>
            <person name="Clum A."/>
            <person name="Drula E."/>
            <person name="Henrissat B."/>
            <person name="Kohler A."/>
            <person name="Grigoriev I.V."/>
            <person name="Martin F.M."/>
            <person name="Hacquard S."/>
        </authorList>
    </citation>
    <scope>NUCLEOTIDE SEQUENCE</scope>
    <source>
        <strain evidence="4">MPI-SDFR-AT-0117</strain>
    </source>
</reference>
<feature type="domain" description="Glutaredoxin" evidence="3">
    <location>
        <begin position="159"/>
        <end position="224"/>
    </location>
</feature>
<keyword evidence="2" id="KW-1133">Transmembrane helix</keyword>
<dbReference type="InterPro" id="IPR002109">
    <property type="entry name" value="Glutaredoxin"/>
</dbReference>
<gene>
    <name evidence="4" type="ORF">F5X68DRAFT_24265</name>
</gene>
<dbReference type="GO" id="GO:0034599">
    <property type="term" value="P:cellular response to oxidative stress"/>
    <property type="evidence" value="ECO:0007669"/>
    <property type="project" value="TreeGrafter"/>
</dbReference>
<dbReference type="InterPro" id="IPR036249">
    <property type="entry name" value="Thioredoxin-like_sf"/>
</dbReference>
<dbReference type="PANTHER" id="PTHR45694">
    <property type="entry name" value="GLUTAREDOXIN 2"/>
    <property type="match status" value="1"/>
</dbReference>
<dbReference type="PRINTS" id="PR00160">
    <property type="entry name" value="GLUTAREDOXIN"/>
</dbReference>
<dbReference type="GO" id="GO:0005796">
    <property type="term" value="C:Golgi lumen"/>
    <property type="evidence" value="ECO:0007669"/>
    <property type="project" value="TreeGrafter"/>
</dbReference>